<gene>
    <name evidence="2" type="ORF">Cgig2_017668</name>
</gene>
<name>A0A9Q1QBI5_9CARY</name>
<proteinExistence type="predicted"/>
<dbReference type="EMBL" id="JAKOGI010000416">
    <property type="protein sequence ID" value="KAJ8435391.1"/>
    <property type="molecule type" value="Genomic_DNA"/>
</dbReference>
<comment type="caution">
    <text evidence="2">The sequence shown here is derived from an EMBL/GenBank/DDBJ whole genome shotgun (WGS) entry which is preliminary data.</text>
</comment>
<dbReference type="AlphaFoldDB" id="A0A9Q1QBI5"/>
<dbReference type="GO" id="GO:0003676">
    <property type="term" value="F:nucleic acid binding"/>
    <property type="evidence" value="ECO:0007669"/>
    <property type="project" value="InterPro"/>
</dbReference>
<dbReference type="InterPro" id="IPR036875">
    <property type="entry name" value="Znf_CCHC_sf"/>
</dbReference>
<dbReference type="Proteomes" id="UP001153076">
    <property type="component" value="Unassembled WGS sequence"/>
</dbReference>
<dbReference type="InterPro" id="IPR040256">
    <property type="entry name" value="At4g02000-like"/>
</dbReference>
<dbReference type="PANTHER" id="PTHR31286:SF165">
    <property type="entry name" value="DUF4283 DOMAIN-CONTAINING PROTEIN"/>
    <property type="match status" value="1"/>
</dbReference>
<dbReference type="OrthoDB" id="851886at2759"/>
<evidence type="ECO:0000313" key="3">
    <source>
        <dbReference type="Proteomes" id="UP001153076"/>
    </source>
</evidence>
<organism evidence="2 3">
    <name type="scientific">Carnegiea gigantea</name>
    <dbReference type="NCBI Taxonomy" id="171969"/>
    <lineage>
        <taxon>Eukaryota</taxon>
        <taxon>Viridiplantae</taxon>
        <taxon>Streptophyta</taxon>
        <taxon>Embryophyta</taxon>
        <taxon>Tracheophyta</taxon>
        <taxon>Spermatophyta</taxon>
        <taxon>Magnoliopsida</taxon>
        <taxon>eudicotyledons</taxon>
        <taxon>Gunneridae</taxon>
        <taxon>Pentapetalae</taxon>
        <taxon>Caryophyllales</taxon>
        <taxon>Cactineae</taxon>
        <taxon>Cactaceae</taxon>
        <taxon>Cactoideae</taxon>
        <taxon>Echinocereeae</taxon>
        <taxon>Carnegiea</taxon>
    </lineage>
</organism>
<accession>A0A9Q1QBI5</accession>
<protein>
    <recommendedName>
        <fullName evidence="1">Reverse transcriptase zinc-binding domain-containing protein</fullName>
    </recommendedName>
</protein>
<sequence>MDCLGKIGSVLGIPIKTDRYTMERRMLKYARLLIDIPLDAPFLDFAEFINDQDVVVRAPVNYEWKPLKCTHCHMYGHLEDECRKKHKRKVVPTKEAFKIGSALNIRPGDVSRHYSIKLGYLWMLGNRSPQPWSTLIWNRTTLPRHTFTAWLFFHQRVPVRQEKCYMGCVMKERKPWSTYSSPVVGLENSNICCQNGGHFHISTPPISHSSRA</sequence>
<dbReference type="SUPFAM" id="SSF57756">
    <property type="entry name" value="Retrovirus zinc finger-like domains"/>
    <property type="match status" value="1"/>
</dbReference>
<dbReference type="InterPro" id="IPR026960">
    <property type="entry name" value="RVT-Znf"/>
</dbReference>
<evidence type="ECO:0000313" key="2">
    <source>
        <dbReference type="EMBL" id="KAJ8435391.1"/>
    </source>
</evidence>
<reference evidence="2" key="1">
    <citation type="submission" date="2022-04" db="EMBL/GenBank/DDBJ databases">
        <title>Carnegiea gigantea Genome sequencing and assembly v2.</title>
        <authorList>
            <person name="Copetti D."/>
            <person name="Sanderson M.J."/>
            <person name="Burquez A."/>
            <person name="Wojciechowski M.F."/>
        </authorList>
    </citation>
    <scope>NUCLEOTIDE SEQUENCE</scope>
    <source>
        <strain evidence="2">SGP5-SGP5p</strain>
        <tissue evidence="2">Aerial part</tissue>
    </source>
</reference>
<feature type="domain" description="Reverse transcriptase zinc-binding" evidence="1">
    <location>
        <begin position="114"/>
        <end position="168"/>
    </location>
</feature>
<dbReference type="PANTHER" id="PTHR31286">
    <property type="entry name" value="GLYCINE-RICH CELL WALL STRUCTURAL PROTEIN 1.8-LIKE"/>
    <property type="match status" value="1"/>
</dbReference>
<keyword evidence="3" id="KW-1185">Reference proteome</keyword>
<dbReference type="Pfam" id="PF13966">
    <property type="entry name" value="zf-RVT"/>
    <property type="match status" value="1"/>
</dbReference>
<evidence type="ECO:0000259" key="1">
    <source>
        <dbReference type="Pfam" id="PF13966"/>
    </source>
</evidence>
<dbReference type="GO" id="GO:0008270">
    <property type="term" value="F:zinc ion binding"/>
    <property type="evidence" value="ECO:0007669"/>
    <property type="project" value="InterPro"/>
</dbReference>